<dbReference type="RefSeq" id="WP_166232434.1">
    <property type="nucleotide sequence ID" value="NZ_CP049865.1"/>
</dbReference>
<organism evidence="2 3">
    <name type="scientific">Propioniciclava coleopterorum</name>
    <dbReference type="NCBI Taxonomy" id="2714937"/>
    <lineage>
        <taxon>Bacteria</taxon>
        <taxon>Bacillati</taxon>
        <taxon>Actinomycetota</taxon>
        <taxon>Actinomycetes</taxon>
        <taxon>Propionibacteriales</taxon>
        <taxon>Propionibacteriaceae</taxon>
        <taxon>Propioniciclava</taxon>
    </lineage>
</organism>
<proteinExistence type="predicted"/>
<protein>
    <submittedName>
        <fullName evidence="2">Folate-binding protein YgfZ</fullName>
    </submittedName>
</protein>
<dbReference type="AlphaFoldDB" id="A0A6G7Y4J2"/>
<gene>
    <name evidence="2" type="ORF">G7070_04940</name>
</gene>
<dbReference type="NCBIfam" id="TIGR03317">
    <property type="entry name" value="ygfZ_signature"/>
    <property type="match status" value="1"/>
</dbReference>
<keyword evidence="1" id="KW-0809">Transit peptide</keyword>
<dbReference type="PANTHER" id="PTHR22602:SF0">
    <property type="entry name" value="TRANSFERASE CAF17, MITOCHONDRIAL-RELATED"/>
    <property type="match status" value="1"/>
</dbReference>
<dbReference type="InterPro" id="IPR017703">
    <property type="entry name" value="YgfZ/GCV_T_CS"/>
</dbReference>
<accession>A0A6G7Y4J2</accession>
<dbReference type="GO" id="GO:0016226">
    <property type="term" value="P:iron-sulfur cluster assembly"/>
    <property type="evidence" value="ECO:0007669"/>
    <property type="project" value="TreeGrafter"/>
</dbReference>
<keyword evidence="3" id="KW-1185">Reference proteome</keyword>
<evidence type="ECO:0000313" key="3">
    <source>
        <dbReference type="Proteomes" id="UP000501058"/>
    </source>
</evidence>
<dbReference type="Proteomes" id="UP000501058">
    <property type="component" value="Chromosome"/>
</dbReference>
<evidence type="ECO:0000256" key="1">
    <source>
        <dbReference type="ARBA" id="ARBA00022946"/>
    </source>
</evidence>
<sequence length="305" mass="32834">MSAVRHTEGPDAGAVWHYGDPLGEQRRLEAGRARVDASHRPIFTVSGADRLTWLHAVTSQAFEGLAPGVRVTAFVLDPQGHVEHVFGGVDDGDTFWADTEPGRLEPLLGYLQRMVFASRVTVADASADWALLLDAAAPRRVPRADLEAELGDERAGTWASEAVRIAAGQPRIFLDTDEKTIPNELANPDGDLLGPAVHLQKGCYRGQETVARVHTLGRPPRRLTLLHLDGSEERLPEVGDDVLAGDRVVGRMGTSAVHHDLGPIGLALIKRNTPLDAPLTVAGIAAAQEVLVDPEVGLHVRPKLR</sequence>
<dbReference type="Gene3D" id="3.30.1360.120">
    <property type="entry name" value="Probable tRNA modification gtpase trme, domain 1"/>
    <property type="match status" value="2"/>
</dbReference>
<dbReference type="KEGG" id="prv:G7070_04940"/>
<name>A0A6G7Y4J2_9ACTN</name>
<dbReference type="InterPro" id="IPR027266">
    <property type="entry name" value="TrmE/GcvT-like"/>
</dbReference>
<dbReference type="PANTHER" id="PTHR22602">
    <property type="entry name" value="TRANSFERASE CAF17, MITOCHONDRIAL-RELATED"/>
    <property type="match status" value="1"/>
</dbReference>
<reference evidence="2 3" key="1">
    <citation type="submission" date="2020-03" db="EMBL/GenBank/DDBJ databases">
        <title>Propioniciclava sp. nov., isolated from Hydrophilus acuminatus.</title>
        <authorList>
            <person name="Hyun D.-W."/>
            <person name="Bae J.-W."/>
        </authorList>
    </citation>
    <scope>NUCLEOTIDE SEQUENCE [LARGE SCALE GENOMIC DNA]</scope>
    <source>
        <strain evidence="2 3">HDW11</strain>
    </source>
</reference>
<evidence type="ECO:0000313" key="2">
    <source>
        <dbReference type="EMBL" id="QIK71740.1"/>
    </source>
</evidence>
<dbReference type="EMBL" id="CP049865">
    <property type="protein sequence ID" value="QIK71740.1"/>
    <property type="molecule type" value="Genomic_DNA"/>
</dbReference>
<dbReference type="InterPro" id="IPR045179">
    <property type="entry name" value="YgfZ/GcvT"/>
</dbReference>
<dbReference type="SUPFAM" id="SSF103025">
    <property type="entry name" value="Folate-binding domain"/>
    <property type="match status" value="1"/>
</dbReference>